<evidence type="ECO:0000256" key="4">
    <source>
        <dbReference type="SAM" id="SignalP"/>
    </source>
</evidence>
<feature type="signal peptide" evidence="4">
    <location>
        <begin position="1"/>
        <end position="18"/>
    </location>
</feature>
<dbReference type="InterPro" id="IPR007863">
    <property type="entry name" value="Peptidase_M16_C"/>
</dbReference>
<feature type="domain" description="Peptidase M16 C-terminal" evidence="6">
    <location>
        <begin position="206"/>
        <end position="382"/>
    </location>
</feature>
<keyword evidence="2" id="KW-0482">Metalloprotease</keyword>
<dbReference type="InterPro" id="IPR011765">
    <property type="entry name" value="Pept_M16_N"/>
</dbReference>
<keyword evidence="8" id="KW-1185">Reference proteome</keyword>
<dbReference type="AlphaFoldDB" id="A0A7W9B8W3"/>
<evidence type="ECO:0000259" key="6">
    <source>
        <dbReference type="Pfam" id="PF05193"/>
    </source>
</evidence>
<dbReference type="GO" id="GO:0006508">
    <property type="term" value="P:proteolysis"/>
    <property type="evidence" value="ECO:0007669"/>
    <property type="project" value="UniProtKB-KW"/>
</dbReference>
<evidence type="ECO:0000313" key="7">
    <source>
        <dbReference type="EMBL" id="MBB5708034.1"/>
    </source>
</evidence>
<feature type="region of interest" description="Disordered" evidence="3">
    <location>
        <begin position="485"/>
        <end position="504"/>
    </location>
</feature>
<gene>
    <name evidence="7" type="ORF">FHR21_003411</name>
</gene>
<dbReference type="EC" id="3.4.24.-" evidence="7"/>
<feature type="domain" description="Peptidase M16 N-terminal" evidence="5">
    <location>
        <begin position="54"/>
        <end position="197"/>
    </location>
</feature>
<feature type="compositionally biased region" description="Pro residues" evidence="3">
    <location>
        <begin position="492"/>
        <end position="501"/>
    </location>
</feature>
<dbReference type="Pfam" id="PF00675">
    <property type="entry name" value="Peptidase_M16"/>
    <property type="match status" value="2"/>
</dbReference>
<dbReference type="InterPro" id="IPR050361">
    <property type="entry name" value="MPP/UQCRC_Complex"/>
</dbReference>
<dbReference type="PANTHER" id="PTHR11851:SF49">
    <property type="entry name" value="MITOCHONDRIAL-PROCESSING PEPTIDASE SUBUNIT ALPHA"/>
    <property type="match status" value="1"/>
</dbReference>
<comment type="similarity">
    <text evidence="1">Belongs to the peptidase M16 family.</text>
</comment>
<protein>
    <submittedName>
        <fullName evidence="7">Zinc protease</fullName>
        <ecNumber evidence="7">3.4.24.-</ecNumber>
    </submittedName>
</protein>
<evidence type="ECO:0000256" key="2">
    <source>
        <dbReference type="ARBA" id="ARBA00023049"/>
    </source>
</evidence>
<sequence length="933" mass="98600">MRRLIPLLLLAVSPLPLASAVAQTEAAAPALLDVPKLQFTKRVLANGATLYAIRDTATATVSINIWYDVGQRDDPPGRGGFAHLFEHLMFKTTRNLPGGVLDAVNAIGGSTNASTLFDYTDYYITAPANQLEAMLWIEGERLRNLVIDEASFHSERDVVKEELRQRILAQPYGRILYTLIPAFTFDDHPYARPIGGTISDLDQAELTDVRAFHEAYYRPDNAIFVVSGNFDPARLDAWADRYIGVIPRPTRAIPRDPAKGRPIAARTIDAYAPNVPLPALVFAWRAPFAADRDAAGIDLMDAILTRGAASRLRRTLIDEKGIASAISSYNLPARDGHAFALVVTLAKGHDIDEAEAALSAEIARLRNERIGADELAAAKNGLFGDALSARETARGRAWELGGGAALTGDAHLADERLAAVRAMTPADVQRLAQRWLGDGTRVTLRYRDESLRPAGYRGDSPPDLSAMGPKVPPASAAPVTIASDADRETRPQPGPTVPSQPPQLADQRLENGLRVIVAKSSEVPLVSMKLVLDGGDAADPKALAGRGDMAAALALKGADGRSAEAIASDIAALGGTISASSEPDATLFSVNVPAANAEAAARVLADVAMRPTFPDAALPAIRSQQLAAITVASKQPIQAALRVLPSAMFGASAYGLVPTKTSIEAITRDDLAAAQRGWMPQTATLIIVGALSPDEGFALAKRLFANWTGKASAAETPRTAAPSGPRIIAVDMPGAGQTAVIAAMPTVGRDDADWAALRIANAGLGGGFQGWLTQEIRVKRGLSYSAGSLLDTRRDAALLLAATQTKNESAIEVAGLVLNQIARLRSEPMSAERIADRATYLANGLSNQTERAAGLADYLASLVASDTGIEVLKTEISAASPPSAADVAAAVADHIAPQQVTLILAGDSKQWIAALRERHPDVKLIDTEGRPLP</sequence>
<dbReference type="RefSeq" id="WP_184100426.1">
    <property type="nucleotide sequence ID" value="NZ_JACIJH010000014.1"/>
</dbReference>
<evidence type="ECO:0000313" key="8">
    <source>
        <dbReference type="Proteomes" id="UP000537161"/>
    </source>
</evidence>
<dbReference type="GO" id="GO:0008237">
    <property type="term" value="F:metallopeptidase activity"/>
    <property type="evidence" value="ECO:0007669"/>
    <property type="project" value="UniProtKB-KW"/>
</dbReference>
<proteinExistence type="inferred from homology"/>
<organism evidence="7 8">
    <name type="scientific">Sphingopyxis panaciterrulae</name>
    <dbReference type="NCBI Taxonomy" id="462372"/>
    <lineage>
        <taxon>Bacteria</taxon>
        <taxon>Pseudomonadati</taxon>
        <taxon>Pseudomonadota</taxon>
        <taxon>Alphaproteobacteria</taxon>
        <taxon>Sphingomonadales</taxon>
        <taxon>Sphingomonadaceae</taxon>
        <taxon>Sphingopyxis</taxon>
    </lineage>
</organism>
<reference evidence="7 8" key="1">
    <citation type="submission" date="2020-08" db="EMBL/GenBank/DDBJ databases">
        <title>Genomic Encyclopedia of Type Strains, Phase IV (KMG-IV): sequencing the most valuable type-strain genomes for metagenomic binning, comparative biology and taxonomic classification.</title>
        <authorList>
            <person name="Goeker M."/>
        </authorList>
    </citation>
    <scope>NUCLEOTIDE SEQUENCE [LARGE SCALE GENOMIC DNA]</scope>
    <source>
        <strain evidence="7 8">DSM 27163</strain>
    </source>
</reference>
<feature type="domain" description="Peptidase M16 N-terminal" evidence="5">
    <location>
        <begin position="515"/>
        <end position="653"/>
    </location>
</feature>
<dbReference type="SUPFAM" id="SSF63411">
    <property type="entry name" value="LuxS/MPP-like metallohydrolase"/>
    <property type="match status" value="4"/>
</dbReference>
<evidence type="ECO:0000256" key="3">
    <source>
        <dbReference type="SAM" id="MobiDB-lite"/>
    </source>
</evidence>
<keyword evidence="7" id="KW-0645">Protease</keyword>
<dbReference type="GO" id="GO:0046872">
    <property type="term" value="F:metal ion binding"/>
    <property type="evidence" value="ECO:0007669"/>
    <property type="project" value="InterPro"/>
</dbReference>
<dbReference type="InterPro" id="IPR011249">
    <property type="entry name" value="Metalloenz_LuxS/M16"/>
</dbReference>
<evidence type="ECO:0000259" key="5">
    <source>
        <dbReference type="Pfam" id="PF00675"/>
    </source>
</evidence>
<dbReference type="Gene3D" id="3.30.830.10">
    <property type="entry name" value="Metalloenzyme, LuxS/M16 peptidase-like"/>
    <property type="match status" value="4"/>
</dbReference>
<feature type="domain" description="Peptidase M16 C-terminal" evidence="6">
    <location>
        <begin position="666"/>
        <end position="834"/>
    </location>
</feature>
<dbReference type="PANTHER" id="PTHR11851">
    <property type="entry name" value="METALLOPROTEASE"/>
    <property type="match status" value="1"/>
</dbReference>
<dbReference type="Pfam" id="PF05193">
    <property type="entry name" value="Peptidase_M16_C"/>
    <property type="match status" value="2"/>
</dbReference>
<dbReference type="EMBL" id="JACIJH010000014">
    <property type="protein sequence ID" value="MBB5708034.1"/>
    <property type="molecule type" value="Genomic_DNA"/>
</dbReference>
<name>A0A7W9B8W3_9SPHN</name>
<keyword evidence="4" id="KW-0732">Signal</keyword>
<feature type="region of interest" description="Disordered" evidence="3">
    <location>
        <begin position="452"/>
        <end position="476"/>
    </location>
</feature>
<accession>A0A7W9B8W3</accession>
<dbReference type="Proteomes" id="UP000537161">
    <property type="component" value="Unassembled WGS sequence"/>
</dbReference>
<evidence type="ECO:0000256" key="1">
    <source>
        <dbReference type="ARBA" id="ARBA00007261"/>
    </source>
</evidence>
<feature type="chain" id="PRO_5031234513" evidence="4">
    <location>
        <begin position="19"/>
        <end position="933"/>
    </location>
</feature>
<comment type="caution">
    <text evidence="7">The sequence shown here is derived from an EMBL/GenBank/DDBJ whole genome shotgun (WGS) entry which is preliminary data.</text>
</comment>
<keyword evidence="7" id="KW-0378">Hydrolase</keyword>